<organism evidence="1 2">
    <name type="scientific">Sulfurospirillum halorespirans DSM 13726</name>
    <dbReference type="NCBI Taxonomy" id="1193502"/>
    <lineage>
        <taxon>Bacteria</taxon>
        <taxon>Pseudomonadati</taxon>
        <taxon>Campylobacterota</taxon>
        <taxon>Epsilonproteobacteria</taxon>
        <taxon>Campylobacterales</taxon>
        <taxon>Sulfurospirillaceae</taxon>
        <taxon>Sulfurospirillum</taxon>
    </lineage>
</organism>
<sequence length="276" mass="31795">MKKSDFEKEIKEGRLVPFLGMGVFKETKTEEGGQIPFDSDSMILALNGGRAMSPRLMYEYSRAAMSLEQRKGRAFIEQMTNHIFTAKPYPMPEVYMWLKTLMPRYVVDLNLDDSLLKLYADQDHFLITGVSRIMAGYDRFLVYMYTVSTGEYQRVEKELLSPMLPILFKPLGCTVPEKSFIISDADFVDWLTEAMGGYALPPFLKTFKNDKSYLFLGIDFDRDTYRMVANEVTLGLKDGYLVNDKEKISKKEEKFLSGHKIEKLEMSLADFLKATE</sequence>
<keyword evidence="2" id="KW-1185">Reference proteome</keyword>
<evidence type="ECO:0000313" key="2">
    <source>
        <dbReference type="Proteomes" id="UP000094609"/>
    </source>
</evidence>
<dbReference type="EMBL" id="CP017111">
    <property type="protein sequence ID" value="AOO65092.1"/>
    <property type="molecule type" value="Genomic_DNA"/>
</dbReference>
<dbReference type="STRING" id="1193502.SHALO_1314"/>
<reference evidence="2" key="1">
    <citation type="submission" date="2016-08" db="EMBL/GenBank/DDBJ databases">
        <title>Complete genome sequence of the organohalide-respiring Epsilonproteobacterium Sulfurospirillum halorespirans.</title>
        <authorList>
            <person name="Goris T."/>
            <person name="Zimmermann J."/>
            <person name="Schenz B."/>
            <person name="Lemos M."/>
            <person name="Hackermueller J."/>
            <person name="Diekert G."/>
        </authorList>
    </citation>
    <scope>NUCLEOTIDE SEQUENCE [LARGE SCALE GENOMIC DNA]</scope>
    <source>
        <strain>DSM 13726</strain>
        <strain evidence="2">PCE-M2</strain>
    </source>
</reference>
<dbReference type="KEGG" id="shal:SHALO_1314"/>
<proteinExistence type="predicted"/>
<dbReference type="RefSeq" id="WP_069477903.1">
    <property type="nucleotide sequence ID" value="NZ_CP017111.1"/>
</dbReference>
<evidence type="ECO:0000313" key="1">
    <source>
        <dbReference type="EMBL" id="AOO65092.1"/>
    </source>
</evidence>
<name>A0A1D7TJ84_9BACT</name>
<dbReference type="PATRIC" id="fig|1193502.14.peg.1334"/>
<dbReference type="Proteomes" id="UP000094609">
    <property type="component" value="Chromosome"/>
</dbReference>
<accession>A0A1D7TJ84</accession>
<gene>
    <name evidence="1" type="ORF">SHALO_1314</name>
</gene>
<dbReference type="Pfam" id="PF13289">
    <property type="entry name" value="SIR2_2"/>
    <property type="match status" value="1"/>
</dbReference>
<dbReference type="AlphaFoldDB" id="A0A1D7TJ84"/>
<protein>
    <submittedName>
        <fullName evidence="1">Uncharacterized protein</fullName>
    </submittedName>
</protein>